<name>A0ABX2ZYT7_9GAMM</name>
<accession>A0ABX2ZYT7</accession>
<reference evidence="1 2" key="1">
    <citation type="submission" date="2016-08" db="EMBL/GenBank/DDBJ databases">
        <title>Draft genome sequence of Candidatus Piscirickettsia litoralis, from seawater.</title>
        <authorList>
            <person name="Wan X."/>
            <person name="Lee A.J."/>
            <person name="Hou S."/>
            <person name="Donachie S.P."/>
        </authorList>
    </citation>
    <scope>NUCLEOTIDE SEQUENCE [LARGE SCALE GENOMIC DNA]</scope>
    <source>
        <strain evidence="1 2">Y2</strain>
    </source>
</reference>
<organism evidence="1 2">
    <name type="scientific">Piscirickettsia litoralis</name>
    <dbReference type="NCBI Taxonomy" id="1891921"/>
    <lineage>
        <taxon>Bacteria</taxon>
        <taxon>Pseudomonadati</taxon>
        <taxon>Pseudomonadota</taxon>
        <taxon>Gammaproteobacteria</taxon>
        <taxon>Thiotrichales</taxon>
        <taxon>Piscirickettsiaceae</taxon>
        <taxon>Piscirickettsia</taxon>
    </lineage>
</organism>
<dbReference type="Proteomes" id="UP000094329">
    <property type="component" value="Unassembled WGS sequence"/>
</dbReference>
<keyword evidence="2" id="KW-1185">Reference proteome</keyword>
<dbReference type="RefSeq" id="WP_069311581.1">
    <property type="nucleotide sequence ID" value="NZ_MDTU01000001.1"/>
</dbReference>
<gene>
    <name evidence="1" type="ORF">BGC07_00760</name>
</gene>
<dbReference type="EMBL" id="MDTU01000001">
    <property type="protein sequence ID" value="ODN41779.1"/>
    <property type="molecule type" value="Genomic_DNA"/>
</dbReference>
<sequence>MLKAVIKGHARFVYYHSLGLSYAIKKYNLEDKLKILPVNFKVYNHYAVVSKKYPQEYFEMVQDALKHINNNGLFKKYL</sequence>
<proteinExistence type="predicted"/>
<protein>
    <recommendedName>
        <fullName evidence="3">LysR substrate-binding domain-containing protein</fullName>
    </recommendedName>
</protein>
<evidence type="ECO:0000313" key="2">
    <source>
        <dbReference type="Proteomes" id="UP000094329"/>
    </source>
</evidence>
<comment type="caution">
    <text evidence="1">The sequence shown here is derived from an EMBL/GenBank/DDBJ whole genome shotgun (WGS) entry which is preliminary data.</text>
</comment>
<evidence type="ECO:0008006" key="3">
    <source>
        <dbReference type="Google" id="ProtNLM"/>
    </source>
</evidence>
<evidence type="ECO:0000313" key="1">
    <source>
        <dbReference type="EMBL" id="ODN41779.1"/>
    </source>
</evidence>
<dbReference type="SUPFAM" id="SSF53850">
    <property type="entry name" value="Periplasmic binding protein-like II"/>
    <property type="match status" value="1"/>
</dbReference>